<reference evidence="2" key="2">
    <citation type="submission" date="2021-04" db="EMBL/GenBank/DDBJ databases">
        <authorList>
            <person name="Gilroy R."/>
        </authorList>
    </citation>
    <scope>NUCLEOTIDE SEQUENCE</scope>
    <source>
        <strain evidence="2">ChiHjej12B11-24981</strain>
    </source>
</reference>
<evidence type="ECO:0008006" key="4">
    <source>
        <dbReference type="Google" id="ProtNLM"/>
    </source>
</evidence>
<gene>
    <name evidence="2" type="ORF">H9819_07195</name>
</gene>
<dbReference type="Proteomes" id="UP000824023">
    <property type="component" value="Unassembled WGS sequence"/>
</dbReference>
<feature type="signal peptide" evidence="1">
    <location>
        <begin position="1"/>
        <end position="22"/>
    </location>
</feature>
<evidence type="ECO:0000313" key="2">
    <source>
        <dbReference type="EMBL" id="HIZ02017.1"/>
    </source>
</evidence>
<comment type="caution">
    <text evidence="2">The sequence shown here is derived from an EMBL/GenBank/DDBJ whole genome shotgun (WGS) entry which is preliminary data.</text>
</comment>
<organism evidence="2 3">
    <name type="scientific">Candidatus Bacteroides merdipullorum</name>
    <dbReference type="NCBI Taxonomy" id="2838474"/>
    <lineage>
        <taxon>Bacteria</taxon>
        <taxon>Pseudomonadati</taxon>
        <taxon>Bacteroidota</taxon>
        <taxon>Bacteroidia</taxon>
        <taxon>Bacteroidales</taxon>
        <taxon>Bacteroidaceae</taxon>
        <taxon>Bacteroides</taxon>
    </lineage>
</organism>
<dbReference type="InterPro" id="IPR017853">
    <property type="entry name" value="GH"/>
</dbReference>
<reference evidence="2" key="1">
    <citation type="journal article" date="2021" name="PeerJ">
        <title>Extensive microbial diversity within the chicken gut microbiome revealed by metagenomics and culture.</title>
        <authorList>
            <person name="Gilroy R."/>
            <person name="Ravi A."/>
            <person name="Getino M."/>
            <person name="Pursley I."/>
            <person name="Horton D.L."/>
            <person name="Alikhan N.F."/>
            <person name="Baker D."/>
            <person name="Gharbi K."/>
            <person name="Hall N."/>
            <person name="Watson M."/>
            <person name="Adriaenssens E.M."/>
            <person name="Foster-Nyarko E."/>
            <person name="Jarju S."/>
            <person name="Secka A."/>
            <person name="Antonio M."/>
            <person name="Oren A."/>
            <person name="Chaudhuri R.R."/>
            <person name="La Ragione R."/>
            <person name="Hildebrand F."/>
            <person name="Pallen M.J."/>
        </authorList>
    </citation>
    <scope>NUCLEOTIDE SEQUENCE</scope>
    <source>
        <strain evidence="2">ChiHjej12B11-24981</strain>
    </source>
</reference>
<evidence type="ECO:0000313" key="3">
    <source>
        <dbReference type="Proteomes" id="UP000824023"/>
    </source>
</evidence>
<sequence>MNTTHKKKVVLLSLVLCTFSLAVRGQSFPVGGADEKTPSRSEYFSWINNTNEGPTEEQTRINLDFFKWLHDRYGMQLDIYAFDAGALDGAKRYGSTRSVRFEEQFPNGLDGVCAQASAMNTRFGVWCGPDGFGYSPAEAEERIDMMTELVGKYGFGLFKMDAVCGQLRPEKYGYFERMMKGIRALDPSFILLNHRLDLGPANKYSTTFLLGGEETYVDVFMTNEVTAPHHRARALARKAPDGLTRLTEDHGVCLSSCLDYWEDDLVLQAFNRNLILAPQIYANPWLLKDEEFPYLAYIFNLHRDYRDILVNGKELLSERYGEGAVARGDGKTQFVTLRNLSWEKVTYRLRLSEETGLMEQGKEVQARLYHPYIYDLGKHAYGSELEVEVLPFRVAMVKLTTEPEKDAVILSGIPYQVMNDRVGQVAEVRLLGKPGERYNVRLEKGKELFKSAQIDEEQARRLLSGRGMTLRFEGPRLALPPYRKLADMAVCQQVPDDAEALYYATCFAADNNALEARSLKRSGETAVPQVKAARDAFFGQRLFKEREIWDRYLFDGDTSTGFSIAMRWGDIRPFGESGFHLDMGESQELDSLVIESFDEYSITPLKSYEGVEAYVSSDLKHWKQVVFMASPKMQIDLRGVGGIRYVRFSPCPFRLSEVTGYKDGKKVGNSGWRASNLFRPYGSATCQAMKAWKTEFVLDELPEGGYLCVAVNGYHGEEGAWASFKIDGKYVGCPDRAPSFTSNTWEYRSANRDRNYTYYLPLTQDMVGKKIEAYVLALNRNLNYTNTDRPDDGVREGVISGQSIRPEVWLSAYPIPFREKILKLEKK</sequence>
<feature type="chain" id="PRO_5038898980" description="F5/8 type C domain-containing protein" evidence="1">
    <location>
        <begin position="23"/>
        <end position="827"/>
    </location>
</feature>
<name>A0A9D2CXH5_9BACE</name>
<dbReference type="AlphaFoldDB" id="A0A9D2CXH5"/>
<accession>A0A9D2CXH5</accession>
<dbReference type="EMBL" id="DXCK01000099">
    <property type="protein sequence ID" value="HIZ02017.1"/>
    <property type="molecule type" value="Genomic_DNA"/>
</dbReference>
<protein>
    <recommendedName>
        <fullName evidence="4">F5/8 type C domain-containing protein</fullName>
    </recommendedName>
</protein>
<evidence type="ECO:0000256" key="1">
    <source>
        <dbReference type="SAM" id="SignalP"/>
    </source>
</evidence>
<keyword evidence="1" id="KW-0732">Signal</keyword>
<dbReference type="SUPFAM" id="SSF51445">
    <property type="entry name" value="(Trans)glycosidases"/>
    <property type="match status" value="1"/>
</dbReference>
<proteinExistence type="predicted"/>